<dbReference type="Pfam" id="PF02926">
    <property type="entry name" value="THUMP"/>
    <property type="match status" value="1"/>
</dbReference>
<dbReference type="Pfam" id="PF01170">
    <property type="entry name" value="UPF0020"/>
    <property type="match status" value="1"/>
</dbReference>
<keyword evidence="1 6" id="KW-0489">Methyltransferase</keyword>
<dbReference type="AlphaFoldDB" id="A0A0N7LNB8"/>
<evidence type="ECO:0000313" key="6">
    <source>
        <dbReference type="EMBL" id="CUH41980.1"/>
    </source>
</evidence>
<dbReference type="RefSeq" id="WP_058272104.1">
    <property type="nucleotide sequence ID" value="NZ_CYPS01000011.1"/>
</dbReference>
<keyword evidence="7" id="KW-1185">Reference proteome</keyword>
<feature type="domain" description="Ribosomal RNA large subunit methyltransferase K/L-like methyltransferase" evidence="3">
    <location>
        <begin position="160"/>
        <end position="341"/>
    </location>
</feature>
<dbReference type="SUPFAM" id="SSF53335">
    <property type="entry name" value="S-adenosyl-L-methionine-dependent methyltransferases"/>
    <property type="match status" value="1"/>
</dbReference>
<evidence type="ECO:0000259" key="5">
    <source>
        <dbReference type="Pfam" id="PF22020"/>
    </source>
</evidence>
<dbReference type="CDD" id="cd11715">
    <property type="entry name" value="THUMP_AdoMetMT"/>
    <property type="match status" value="1"/>
</dbReference>
<dbReference type="Gene3D" id="3.30.2130.30">
    <property type="match status" value="1"/>
</dbReference>
<dbReference type="InterPro" id="IPR054170">
    <property type="entry name" value="RlmL_1st"/>
</dbReference>
<dbReference type="PRINTS" id="PR00507">
    <property type="entry name" value="N12N6MTFRASE"/>
</dbReference>
<dbReference type="GO" id="GO:0052915">
    <property type="term" value="F:23S rRNA (guanine(2445)-N(2))-methyltransferase activity"/>
    <property type="evidence" value="ECO:0007669"/>
    <property type="project" value="UniProtKB-EC"/>
</dbReference>
<reference evidence="7" key="1">
    <citation type="submission" date="2015-09" db="EMBL/GenBank/DDBJ databases">
        <authorList>
            <person name="Rodrigo-Torres L."/>
            <person name="Arahal D.R."/>
        </authorList>
    </citation>
    <scope>NUCLEOTIDE SEQUENCE [LARGE SCALE GENOMIC DNA]</scope>
    <source>
        <strain evidence="7">CECT 4293</strain>
    </source>
</reference>
<name>A0A0N7LNB8_9RHOB</name>
<proteinExistence type="predicted"/>
<organism evidence="6 7">
    <name type="scientific">Ruegeria atlantica</name>
    <dbReference type="NCBI Taxonomy" id="81569"/>
    <lineage>
        <taxon>Bacteria</taxon>
        <taxon>Pseudomonadati</taxon>
        <taxon>Pseudomonadota</taxon>
        <taxon>Alphaproteobacteria</taxon>
        <taxon>Rhodobacterales</taxon>
        <taxon>Roseobacteraceae</taxon>
        <taxon>Ruegeria</taxon>
    </lineage>
</organism>
<keyword evidence="2 6" id="KW-0808">Transferase</keyword>
<feature type="domain" description="THUMP" evidence="4">
    <location>
        <begin position="74"/>
        <end position="151"/>
    </location>
</feature>
<evidence type="ECO:0000259" key="4">
    <source>
        <dbReference type="Pfam" id="PF02926"/>
    </source>
</evidence>
<accession>A0A0N7LNB8</accession>
<dbReference type="Pfam" id="PF22020">
    <property type="entry name" value="RlmL_1st"/>
    <property type="match status" value="1"/>
</dbReference>
<feature type="domain" description="RlmL ferredoxin-like" evidence="5">
    <location>
        <begin position="8"/>
        <end position="63"/>
    </location>
</feature>
<dbReference type="EC" id="2.1.1.173" evidence="6"/>
<protein>
    <submittedName>
        <fullName evidence="6">Ribosomal RNA large subunit methyltransferase L</fullName>
        <ecNumber evidence="6">2.1.1.173</ecNumber>
    </submittedName>
</protein>
<dbReference type="PROSITE" id="PS01261">
    <property type="entry name" value="UPF0020"/>
    <property type="match status" value="1"/>
</dbReference>
<sequence>MEPNNDFEIFLVATPGLEAPLHAEAVEQGFADTKPVPGGVTCRGSWPEVWRANLCLRGANKVLVRLGGFPAVHLAQLDKRARKFPWAEFLRPDVPVKVEATSRKSRIYHAGAARQRIEVAITETLGAPVSSDAAVRVLLRIEKDLCTFSIDSSGEPLHKRGHKPAVAKAPMRETMAAMFLRECGFDGSEPVLDPMCGSGTFVIEAAEIALGLRPGRSRSFAFENLPSFDPNAWSSMRQQQPLAKPDVVFHGSDRNSGAIEASTKNADRAGVADFTMFQTRSVSDIKPPSDAAGLVIVNPPYGARIGDEKRLRSVYGSLGKVLQTKFKGWRIGIVTSNAGLARSTRLPLLPPGPIVDHGGTKIRLYQTGVLT</sequence>
<evidence type="ECO:0000256" key="2">
    <source>
        <dbReference type="ARBA" id="ARBA00022679"/>
    </source>
</evidence>
<evidence type="ECO:0000259" key="3">
    <source>
        <dbReference type="Pfam" id="PF01170"/>
    </source>
</evidence>
<evidence type="ECO:0000313" key="7">
    <source>
        <dbReference type="Proteomes" id="UP000050786"/>
    </source>
</evidence>
<dbReference type="InterPro" id="IPR029063">
    <property type="entry name" value="SAM-dependent_MTases_sf"/>
</dbReference>
<dbReference type="InterPro" id="IPR053943">
    <property type="entry name" value="RlmKL-like_Mtase_CS"/>
</dbReference>
<dbReference type="EMBL" id="CYPS01000011">
    <property type="protein sequence ID" value="CUH41980.1"/>
    <property type="molecule type" value="Genomic_DNA"/>
</dbReference>
<dbReference type="PANTHER" id="PTHR47313:SF1">
    <property type="entry name" value="RIBOSOMAL RNA LARGE SUBUNIT METHYLTRANSFERASE K_L"/>
    <property type="match status" value="1"/>
</dbReference>
<dbReference type="GO" id="GO:0003723">
    <property type="term" value="F:RNA binding"/>
    <property type="evidence" value="ECO:0007669"/>
    <property type="project" value="InterPro"/>
</dbReference>
<dbReference type="Proteomes" id="UP000050786">
    <property type="component" value="Unassembled WGS sequence"/>
</dbReference>
<evidence type="ECO:0000256" key="1">
    <source>
        <dbReference type="ARBA" id="ARBA00022603"/>
    </source>
</evidence>
<dbReference type="PANTHER" id="PTHR47313">
    <property type="entry name" value="RIBOSOMAL RNA LARGE SUBUNIT METHYLTRANSFERASE K/L"/>
    <property type="match status" value="1"/>
</dbReference>
<dbReference type="InterPro" id="IPR004114">
    <property type="entry name" value="THUMP_dom"/>
</dbReference>
<dbReference type="Gene3D" id="3.40.50.150">
    <property type="entry name" value="Vaccinia Virus protein VP39"/>
    <property type="match status" value="1"/>
</dbReference>
<dbReference type="GO" id="GO:0070043">
    <property type="term" value="F:rRNA (guanine-N7-)-methyltransferase activity"/>
    <property type="evidence" value="ECO:0007669"/>
    <property type="project" value="TreeGrafter"/>
</dbReference>
<gene>
    <name evidence="6" type="primary">rlmL</name>
    <name evidence="6" type="ORF">RUM4293_00864</name>
</gene>
<dbReference type="InterPro" id="IPR000241">
    <property type="entry name" value="RlmKL-like_Mtase"/>
</dbReference>